<dbReference type="RefSeq" id="WP_174410325.1">
    <property type="nucleotide sequence ID" value="NZ_BLVP01000009.1"/>
</dbReference>
<organism evidence="1 2">
    <name type="scientific">Desulfovibrio psychrotolerans</name>
    <dbReference type="NCBI Taxonomy" id="415242"/>
    <lineage>
        <taxon>Bacteria</taxon>
        <taxon>Pseudomonadati</taxon>
        <taxon>Thermodesulfobacteriota</taxon>
        <taxon>Desulfovibrionia</taxon>
        <taxon>Desulfovibrionales</taxon>
        <taxon>Desulfovibrionaceae</taxon>
        <taxon>Desulfovibrio</taxon>
    </lineage>
</organism>
<dbReference type="PROSITE" id="PS51257">
    <property type="entry name" value="PROKAR_LIPOPROTEIN"/>
    <property type="match status" value="1"/>
</dbReference>
<evidence type="ECO:0000313" key="2">
    <source>
        <dbReference type="Proteomes" id="UP000503820"/>
    </source>
</evidence>
<dbReference type="EMBL" id="BLVP01000009">
    <property type="protein sequence ID" value="GFM37685.1"/>
    <property type="molecule type" value="Genomic_DNA"/>
</dbReference>
<reference evidence="1 2" key="1">
    <citation type="submission" date="2020-05" db="EMBL/GenBank/DDBJ databases">
        <title>Draft genome sequence of Desulfovibrio psychrotolerans JS1T.</title>
        <authorList>
            <person name="Ueno A."/>
            <person name="Tamazawa S."/>
            <person name="Tamamura S."/>
            <person name="Murakami T."/>
            <person name="Kiyama T."/>
            <person name="Inomata H."/>
            <person name="Amano Y."/>
            <person name="Miyakawa K."/>
            <person name="Tamaki H."/>
            <person name="Naganuma T."/>
            <person name="Kaneko K."/>
        </authorList>
    </citation>
    <scope>NUCLEOTIDE SEQUENCE [LARGE SCALE GENOMIC DNA]</scope>
    <source>
        <strain evidence="1 2">JS1</strain>
    </source>
</reference>
<dbReference type="Proteomes" id="UP000503820">
    <property type="component" value="Unassembled WGS sequence"/>
</dbReference>
<gene>
    <name evidence="1" type="ORF">DSM19430T_23690</name>
</gene>
<keyword evidence="2" id="KW-1185">Reference proteome</keyword>
<name>A0A7J0BWY5_9BACT</name>
<comment type="caution">
    <text evidence="1">The sequence shown here is derived from an EMBL/GenBank/DDBJ whole genome shotgun (WGS) entry which is preliminary data.</text>
</comment>
<evidence type="ECO:0000313" key="1">
    <source>
        <dbReference type="EMBL" id="GFM37685.1"/>
    </source>
</evidence>
<proteinExistence type="predicted"/>
<accession>A0A7J0BWY5</accession>
<sequence>MTALTKDRDTKRRDDMHYAHPVAASACLYAGGMVALNATGYAVPASASTALTVLGVADGHADNSAGADGDLQVSVKVRGAFHLANDGSIDRTHIGKAAYAVDDQTVAATDGTGTRPAAGTIRDVDATGVWVAF</sequence>
<protein>
    <submittedName>
        <fullName evidence="1">Uncharacterized protein</fullName>
    </submittedName>
</protein>
<dbReference type="AlphaFoldDB" id="A0A7J0BWY5"/>